<dbReference type="Proteomes" id="UP000198651">
    <property type="component" value="Chromosome I"/>
</dbReference>
<protein>
    <submittedName>
        <fullName evidence="1">Putative membrane protein</fullName>
    </submittedName>
</protein>
<keyword evidence="2" id="KW-1185">Reference proteome</keyword>
<name>A0A0S4M473_9BURK</name>
<sequence>MENQTVQHKVVENKTAQRKRYSTAYLSKVFLWFYCPSLYIHRSHVDSKIPYKIFHRLLDGDGLAQRNHFRLSKVFAAKDPDSLDIKTDLWSFVTMSNYHLDYVIRMVAALEVGRRIRVTISKSEINHLRKIFGNDVIGFVCRRYAGFYDGGSRWKEADFSEFNETLVSRLGWAFLYHARTVLPPNMLSIWLMRLPKTVDLTCIDSRPSSEEAFRLCVSLFEEVSNV</sequence>
<accession>A0A0S4M473</accession>
<reference evidence="2" key="1">
    <citation type="submission" date="2015-11" db="EMBL/GenBank/DDBJ databases">
        <authorList>
            <person name="Seth-Smith H.M.B."/>
        </authorList>
    </citation>
    <scope>NUCLEOTIDE SEQUENCE [LARGE SCALE GENOMIC DNA]</scope>
    <source>
        <strain evidence="2">2013Ark11</strain>
    </source>
</reference>
<dbReference type="AlphaFoldDB" id="A0A0S4M473"/>
<dbReference type="EMBL" id="LN906597">
    <property type="protein sequence ID" value="CUT17069.1"/>
    <property type="molecule type" value="Genomic_DNA"/>
</dbReference>
<dbReference type="STRING" id="1561003.Ark11_0212"/>
<gene>
    <name evidence="1" type="ORF">Ark11_0212</name>
</gene>
<organism evidence="1 2">
    <name type="scientific">Candidatus Ichthyocystis hellenicum</name>
    <dbReference type="NCBI Taxonomy" id="1561003"/>
    <lineage>
        <taxon>Bacteria</taxon>
        <taxon>Pseudomonadati</taxon>
        <taxon>Pseudomonadota</taxon>
        <taxon>Betaproteobacteria</taxon>
        <taxon>Burkholderiales</taxon>
        <taxon>Candidatus Ichthyocystis</taxon>
    </lineage>
</organism>
<proteinExistence type="predicted"/>
<dbReference type="OrthoDB" id="9860676at2"/>
<dbReference type="RefSeq" id="WP_092342684.1">
    <property type="nucleotide sequence ID" value="NZ_FLSL01000115.1"/>
</dbReference>
<evidence type="ECO:0000313" key="2">
    <source>
        <dbReference type="Proteomes" id="UP000198651"/>
    </source>
</evidence>
<evidence type="ECO:0000313" key="1">
    <source>
        <dbReference type="EMBL" id="CUT17069.1"/>
    </source>
</evidence>